<dbReference type="OrthoDB" id="2149782at2"/>
<comment type="caution">
    <text evidence="5">The sequence shown here is derived from an EMBL/GenBank/DDBJ whole genome shotgun (WGS) entry which is preliminary data.</text>
</comment>
<feature type="compositionally biased region" description="Basic and acidic residues" evidence="1">
    <location>
        <begin position="377"/>
        <end position="391"/>
    </location>
</feature>
<evidence type="ECO:0008006" key="7">
    <source>
        <dbReference type="Google" id="ProtNLM"/>
    </source>
</evidence>
<dbReference type="AlphaFoldDB" id="K8ZAF8"/>
<evidence type="ECO:0000313" key="6">
    <source>
        <dbReference type="Proteomes" id="UP000016057"/>
    </source>
</evidence>
<evidence type="ECO:0000313" key="5">
    <source>
        <dbReference type="EMBL" id="EKU26997.1"/>
    </source>
</evidence>
<feature type="transmembrane region" description="Helical" evidence="2">
    <location>
        <begin position="35"/>
        <end position="56"/>
    </location>
</feature>
<protein>
    <recommendedName>
        <fullName evidence="7">Zinc-ribbon domain-containing protein</fullName>
    </recommendedName>
</protein>
<keyword evidence="6" id="KW-1185">Reference proteome</keyword>
<evidence type="ECO:0000259" key="4">
    <source>
        <dbReference type="Pfam" id="PF15983"/>
    </source>
</evidence>
<evidence type="ECO:0000259" key="3">
    <source>
        <dbReference type="Pfam" id="PF13240"/>
    </source>
</evidence>
<dbReference type="RefSeq" id="WP_009491560.1">
    <property type="nucleotide sequence ID" value="NZ_AMYT01000021.1"/>
</dbReference>
<feature type="compositionally biased region" description="Acidic residues" evidence="1">
    <location>
        <begin position="392"/>
        <end position="409"/>
    </location>
</feature>
<evidence type="ECO:0000256" key="1">
    <source>
        <dbReference type="SAM" id="MobiDB-lite"/>
    </source>
</evidence>
<organism evidence="5 6">
    <name type="scientific">Catellicoccus marimammalium M35/04/3</name>
    <dbReference type="NCBI Taxonomy" id="1234409"/>
    <lineage>
        <taxon>Bacteria</taxon>
        <taxon>Bacillati</taxon>
        <taxon>Bacillota</taxon>
        <taxon>Bacilli</taxon>
        <taxon>Lactobacillales</taxon>
        <taxon>Enterococcaceae</taxon>
        <taxon>Catellicoccus</taxon>
    </lineage>
</organism>
<feature type="region of interest" description="Disordered" evidence="1">
    <location>
        <begin position="219"/>
        <end position="239"/>
    </location>
</feature>
<dbReference type="Pfam" id="PF15983">
    <property type="entry name" value="DUF4767"/>
    <property type="match status" value="1"/>
</dbReference>
<feature type="domain" description="Zinc-ribbon" evidence="3">
    <location>
        <begin position="3"/>
        <end position="24"/>
    </location>
</feature>
<keyword evidence="2" id="KW-0812">Transmembrane</keyword>
<dbReference type="EMBL" id="AMYT01000021">
    <property type="protein sequence ID" value="EKU26997.1"/>
    <property type="molecule type" value="Genomic_DNA"/>
</dbReference>
<dbReference type="Pfam" id="PF13240">
    <property type="entry name" value="Zn_Ribbon_1"/>
    <property type="match status" value="1"/>
</dbReference>
<dbReference type="InterPro" id="IPR026870">
    <property type="entry name" value="Zinc_ribbon_dom"/>
</dbReference>
<accession>K8ZAF8</accession>
<dbReference type="Proteomes" id="UP000016057">
    <property type="component" value="Unassembled WGS sequence"/>
</dbReference>
<feature type="domain" description="DUF4767" evidence="4">
    <location>
        <begin position="238"/>
        <end position="372"/>
    </location>
</feature>
<proteinExistence type="predicted"/>
<feature type="region of interest" description="Disordered" evidence="1">
    <location>
        <begin position="377"/>
        <end position="411"/>
    </location>
</feature>
<dbReference type="InterPro" id="IPR031927">
    <property type="entry name" value="DUF4767"/>
</dbReference>
<reference evidence="5 6" key="1">
    <citation type="journal article" date="2013" name="Genome Announc.">
        <title>Draft Genome Sequence of Catellicoccus marimammalium, a Novel Species Commonly Found in Gull Feces.</title>
        <authorList>
            <person name="Weigand M.R."/>
            <person name="Ryu H."/>
            <person name="Bozcek L."/>
            <person name="Konstantinidis K.T."/>
            <person name="Santo Domingo J.W."/>
        </authorList>
    </citation>
    <scope>NUCLEOTIDE SEQUENCE [LARGE SCALE GENOMIC DNA]</scope>
    <source>
        <strain evidence="5 6">M35/04/3</strain>
    </source>
</reference>
<sequence>MKKCKNCHTELRDETEFCPECGEKVKSSKDPKQEWIIVIAITVVVLLLGGGLWWFMKNEEKPKTPAKNEPKQEQKKDVIKKDKNVVPPKTIEAQFAENPAFLAASVSWYGTTVEGEAKWSNWHQKDLKVREIPLDEKAKKAAKADFYCTYELPKKQGQGYVLTDGGKEVNLYSEYPKDAKVTPMATISLDKLAEKMSEDKVVTAVTEYSNQLEFIEAKKKEKPKKKAKKKEKAEPRETEQQKLLNEVMEKWQKTVDQMYEPATLDPKAESIQFKDQKIVNKIEDKNDCLLSMEGKFADVSMQETSSGYQVIGAYYGTSENAKGYRYLFVLHDGKPEVYVAHLPEAVGDTARGDAMNFVPTQDKALIDAFTDLMDEEKTKTKEKSVDTKDTTEVEEEVEVKETIDEDGSSIDESVIIETTYAN</sequence>
<keyword evidence="2" id="KW-1133">Transmembrane helix</keyword>
<feature type="compositionally biased region" description="Basic residues" evidence="1">
    <location>
        <begin position="220"/>
        <end position="230"/>
    </location>
</feature>
<keyword evidence="2" id="KW-0472">Membrane</keyword>
<gene>
    <name evidence="5" type="ORF">C683_0993</name>
</gene>
<feature type="region of interest" description="Disordered" evidence="1">
    <location>
        <begin position="61"/>
        <end position="81"/>
    </location>
</feature>
<name>K8ZAF8_9ENTE</name>
<evidence type="ECO:0000256" key="2">
    <source>
        <dbReference type="SAM" id="Phobius"/>
    </source>
</evidence>